<feature type="compositionally biased region" description="Low complexity" evidence="1">
    <location>
        <begin position="604"/>
        <end position="624"/>
    </location>
</feature>
<gene>
    <name evidence="3" type="ORF">CLIB1423_11S00694</name>
</gene>
<feature type="region of interest" description="Disordered" evidence="1">
    <location>
        <begin position="1"/>
        <end position="50"/>
    </location>
</feature>
<sequence>MSQTLWTRKTREPNVNVEENSTTIPSTTSSSSSFAGADSPYHRVAVPPNEKGKRYTMNEVFQVWYDNKDSILNKHTTQKPSENYKLAQPSPIYHLELQSQSSFQKKIGGDVNGEEFEQRDVNQAGEVPSTYDNSGIAVGSLERLSINEQSVPIHPNQQSQGPPPGMISATQSQADPKKHVSFVTPDKIEWIYVDPSGKEQGPFNGEMMQEWLTDGYLHLDLRIRRKEEYTFQTLKDLCETVQNYTHPFKVPLLDLSTPPPPVPPQQQQQQQQQQQPANDNVPLQSQIHQFLSGGNDSSLNLGAASMRLNSNINQQNLFGNDFMTHGDPFVSQNSTGGFQNGPTTSNSFGIDTLNFNHQSLPMNTHMPSILQQQIQQQQQPVLSRSNSGWGLDNGGLMGSSPATPVGPVPSVLQNSINQPSPVSPWLSGVPHSRVSSPFIPATSLADTTSGKKDDNSILNITREDAVALDNSNGPNKSIKEDLTDEIQNKETNKLKEDIVKKEEEHNVEQNTAEQAAELASATETTSISTSNSTASNVIAAAAATAALLSSEVPASPATTKSTLAPWATKEAEANVKPKLTLKEIQQIEAEELKKQKKLQHELNEQASRAASQAWQEEQAAASTAPALPKGSGWGSSTSVSAIPAATKKTLADIQREEAEAAALRASASKTVSSPMISSKPLSFASAVANSTPKDDASWTVVPKKATVVKKSAKPMSPIVNNATSKVDPQMLRSVSASRPITSINSTVLREEFVVWARSSMTNLYPSVSKDDLLDIFLTLPSNSSESSSLISETIYSSSPTMDGRRFAKEFLDKRAKVEQQVGNSSSSWSSAIISSADKVQTVDEEGWSTGKKKKGRR</sequence>
<proteinExistence type="predicted"/>
<comment type="caution">
    <text evidence="3">The sequence shown here is derived from an EMBL/GenBank/DDBJ whole genome shotgun (WGS) entry which is preliminary data.</text>
</comment>
<organism evidence="3 4">
    <name type="scientific">[Candida] railenensis</name>
    <dbReference type="NCBI Taxonomy" id="45579"/>
    <lineage>
        <taxon>Eukaryota</taxon>
        <taxon>Fungi</taxon>
        <taxon>Dikarya</taxon>
        <taxon>Ascomycota</taxon>
        <taxon>Saccharomycotina</taxon>
        <taxon>Pichiomycetes</taxon>
        <taxon>Debaryomycetaceae</taxon>
        <taxon>Kurtzmaniella</taxon>
    </lineage>
</organism>
<dbReference type="AlphaFoldDB" id="A0A9P0QRB0"/>
<reference evidence="3" key="1">
    <citation type="submission" date="2022-03" db="EMBL/GenBank/DDBJ databases">
        <authorList>
            <person name="Legras J.-L."/>
            <person name="Devillers H."/>
            <person name="Grondin C."/>
        </authorList>
    </citation>
    <scope>NUCLEOTIDE SEQUENCE</scope>
    <source>
        <strain evidence="3">CLIB 1423</strain>
    </source>
</reference>
<dbReference type="Gene3D" id="3.30.1490.40">
    <property type="match status" value="1"/>
</dbReference>
<feature type="compositionally biased region" description="Low complexity" evidence="1">
    <location>
        <begin position="265"/>
        <end position="276"/>
    </location>
</feature>
<evidence type="ECO:0000313" key="3">
    <source>
        <dbReference type="EMBL" id="CAH2353483.1"/>
    </source>
</evidence>
<dbReference type="EMBL" id="CAKXYY010000011">
    <property type="protein sequence ID" value="CAH2353483.1"/>
    <property type="molecule type" value="Genomic_DNA"/>
</dbReference>
<dbReference type="OrthoDB" id="48509at2759"/>
<dbReference type="SUPFAM" id="SSF55277">
    <property type="entry name" value="GYF domain"/>
    <property type="match status" value="1"/>
</dbReference>
<dbReference type="Pfam" id="PF02213">
    <property type="entry name" value="GYF"/>
    <property type="match status" value="1"/>
</dbReference>
<dbReference type="Proteomes" id="UP000837801">
    <property type="component" value="Unassembled WGS sequence"/>
</dbReference>
<feature type="compositionally biased region" description="Low complexity" evidence="1">
    <location>
        <begin position="510"/>
        <end position="524"/>
    </location>
</feature>
<dbReference type="SMART" id="SM00444">
    <property type="entry name" value="GYF"/>
    <property type="match status" value="1"/>
</dbReference>
<protein>
    <recommendedName>
        <fullName evidence="2">GYF domain-containing protein</fullName>
    </recommendedName>
</protein>
<feature type="region of interest" description="Disordered" evidence="1">
    <location>
        <begin position="250"/>
        <end position="280"/>
    </location>
</feature>
<feature type="domain" description="GYF" evidence="2">
    <location>
        <begin position="187"/>
        <end position="235"/>
    </location>
</feature>
<dbReference type="PANTHER" id="PTHR14445">
    <property type="entry name" value="GRB10 INTERACTING GYF PROTEIN"/>
    <property type="match status" value="1"/>
</dbReference>
<dbReference type="InterPro" id="IPR051640">
    <property type="entry name" value="GRB10-interact_GYF"/>
</dbReference>
<feature type="region of interest" description="Disordered" evidence="1">
    <location>
        <begin position="152"/>
        <end position="171"/>
    </location>
</feature>
<name>A0A9P0QRB0_9ASCO</name>
<feature type="compositionally biased region" description="Low complexity" evidence="1">
    <location>
        <begin position="21"/>
        <end position="33"/>
    </location>
</feature>
<evidence type="ECO:0000259" key="2">
    <source>
        <dbReference type="PROSITE" id="PS50829"/>
    </source>
</evidence>
<feature type="region of interest" description="Disordered" evidence="1">
    <location>
        <begin position="598"/>
        <end position="639"/>
    </location>
</feature>
<evidence type="ECO:0000256" key="1">
    <source>
        <dbReference type="SAM" id="MobiDB-lite"/>
    </source>
</evidence>
<dbReference type="PROSITE" id="PS50829">
    <property type="entry name" value="GYF"/>
    <property type="match status" value="1"/>
</dbReference>
<evidence type="ECO:0000313" key="4">
    <source>
        <dbReference type="Proteomes" id="UP000837801"/>
    </source>
</evidence>
<dbReference type="PANTHER" id="PTHR14445:SF36">
    <property type="entry name" value="FI03272P-RELATED"/>
    <property type="match status" value="1"/>
</dbReference>
<accession>A0A9P0QRB0</accession>
<dbReference type="GO" id="GO:0005829">
    <property type="term" value="C:cytosol"/>
    <property type="evidence" value="ECO:0007669"/>
    <property type="project" value="TreeGrafter"/>
</dbReference>
<dbReference type="InterPro" id="IPR035445">
    <property type="entry name" value="GYF-like_dom_sf"/>
</dbReference>
<feature type="compositionally biased region" description="Low complexity" evidence="1">
    <location>
        <begin position="824"/>
        <end position="836"/>
    </location>
</feature>
<feature type="region of interest" description="Disordered" evidence="1">
    <location>
        <begin position="819"/>
        <end position="857"/>
    </location>
</feature>
<dbReference type="InterPro" id="IPR003169">
    <property type="entry name" value="GYF"/>
</dbReference>
<keyword evidence="4" id="KW-1185">Reference proteome</keyword>
<feature type="region of interest" description="Disordered" evidence="1">
    <location>
        <begin position="500"/>
        <end position="524"/>
    </location>
</feature>